<evidence type="ECO:0000259" key="1">
    <source>
        <dbReference type="PROSITE" id="PS50042"/>
    </source>
</evidence>
<proteinExistence type="predicted"/>
<evidence type="ECO:0000313" key="2">
    <source>
        <dbReference type="EMBL" id="NMR33226.1"/>
    </source>
</evidence>
<gene>
    <name evidence="2" type="ORF">HIO71_03280</name>
</gene>
<dbReference type="SUPFAM" id="SSF51206">
    <property type="entry name" value="cAMP-binding domain-like"/>
    <property type="match status" value="1"/>
</dbReference>
<dbReference type="InterPro" id="IPR014710">
    <property type="entry name" value="RmlC-like_jellyroll"/>
</dbReference>
<evidence type="ECO:0000313" key="3">
    <source>
        <dbReference type="Proteomes" id="UP000548067"/>
    </source>
</evidence>
<dbReference type="Gene3D" id="2.60.120.10">
    <property type="entry name" value="Jelly Rolls"/>
    <property type="match status" value="1"/>
</dbReference>
<comment type="caution">
    <text evidence="2">The sequence shown here is derived from an EMBL/GenBank/DDBJ whole genome shotgun (WGS) entry which is preliminary data.</text>
</comment>
<sequence length="180" mass="21023">MLAQFGNFSDTEVQLFNKNICKRHLEKNEILSKEGDISKSIFFITKGSFYQSYYNDIREEKIITDLYLENEWTFDLGSLINQSPAKATITAFEKSEVMELTLDSLHKLIAISNKFLQFNKLLISNPKLSFYDENMTPTEKYNYILKTRPQLIQTFTLSMIASYLKIRPETISRIRANVSF</sequence>
<dbReference type="EMBL" id="JABCJF010000001">
    <property type="protein sequence ID" value="NMR33226.1"/>
    <property type="molecule type" value="Genomic_DNA"/>
</dbReference>
<dbReference type="InterPro" id="IPR018490">
    <property type="entry name" value="cNMP-bd_dom_sf"/>
</dbReference>
<dbReference type="CDD" id="cd00038">
    <property type="entry name" value="CAP_ED"/>
    <property type="match status" value="1"/>
</dbReference>
<protein>
    <submittedName>
        <fullName evidence="2">Crp/Fnr family transcriptional regulator</fullName>
    </submittedName>
</protein>
<dbReference type="AlphaFoldDB" id="A0A848MYR0"/>
<dbReference type="PROSITE" id="PS50042">
    <property type="entry name" value="CNMP_BINDING_3"/>
    <property type="match status" value="1"/>
</dbReference>
<organism evidence="2 3">
    <name type="scientific">Chryseobacterium aquaticum</name>
    <dbReference type="NCBI Taxonomy" id="452084"/>
    <lineage>
        <taxon>Bacteria</taxon>
        <taxon>Pseudomonadati</taxon>
        <taxon>Bacteroidota</taxon>
        <taxon>Flavobacteriia</taxon>
        <taxon>Flavobacteriales</taxon>
        <taxon>Weeksellaceae</taxon>
        <taxon>Chryseobacterium group</taxon>
        <taxon>Chryseobacterium</taxon>
    </lineage>
</organism>
<dbReference type="Proteomes" id="UP000548067">
    <property type="component" value="Unassembled WGS sequence"/>
</dbReference>
<feature type="domain" description="Cyclic nucleotide-binding" evidence="1">
    <location>
        <begin position="4"/>
        <end position="109"/>
    </location>
</feature>
<accession>A0A848MYR0</accession>
<dbReference type="InterPro" id="IPR000595">
    <property type="entry name" value="cNMP-bd_dom"/>
</dbReference>
<name>A0A848MYR0_9FLAO</name>
<dbReference type="RefSeq" id="WP_169320315.1">
    <property type="nucleotide sequence ID" value="NZ_JABCJF010000001.1"/>
</dbReference>
<dbReference type="Pfam" id="PF00027">
    <property type="entry name" value="cNMP_binding"/>
    <property type="match status" value="1"/>
</dbReference>
<reference evidence="2 3" key="1">
    <citation type="submission" date="2020-04" db="EMBL/GenBank/DDBJ databases">
        <title>Genome analysis and antimicrobial resistance characteristics of Chryseobacterium aquaticum isolated from farmed salmonids.</title>
        <authorList>
            <person name="Saticioglu I.B."/>
            <person name="Duman M."/>
            <person name="Altun S."/>
        </authorList>
    </citation>
    <scope>NUCLEOTIDE SEQUENCE [LARGE SCALE GENOMIC DNA]</scope>
    <source>
        <strain evidence="2 3">C-174</strain>
    </source>
</reference>